<sequence length="275" mass="30524">MLTAIFNPVKEEVLTAVAPAVGLSVGLPVGQSSIADEILSSSRDLSSRPASVMIPNIFWLSVDILVATPGRLMDNINFTKELQVLLLVAMAFQEIATRIDNDSCPIHSLPSSSIKLLQPTYVSVLEKLKEKVESERKHIHVFQSAQTKRYELLQRKRNSSHNDMKIQLQDMVMKPQRPNFHSRQQIIQSLSLEKDLFMFLTKYIELALTTIGAGVVDDGRLLGEAGYSFLLPSLSSSLMVSNTFDVRRLMTLIICGGATSVTNLAIREFAITFEG</sequence>
<evidence type="ECO:0000313" key="2">
    <source>
        <dbReference type="Proteomes" id="UP000685013"/>
    </source>
</evidence>
<proteinExistence type="predicted"/>
<reference evidence="1 2" key="1">
    <citation type="journal article" date="2021" name="Hortic Res">
        <title>The domestication of Cucurbita argyrosperma as revealed by the genome of its wild relative.</title>
        <authorList>
            <person name="Barrera-Redondo J."/>
            <person name="Sanchez-de la Vega G."/>
            <person name="Aguirre-Liguori J.A."/>
            <person name="Castellanos-Morales G."/>
            <person name="Gutierrez-Guerrero Y.T."/>
            <person name="Aguirre-Dugua X."/>
            <person name="Aguirre-Planter E."/>
            <person name="Tenaillon M.I."/>
            <person name="Lira-Saade R."/>
            <person name="Eguiarte L.E."/>
        </authorList>
    </citation>
    <scope>NUCLEOTIDE SEQUENCE [LARGE SCALE GENOMIC DNA]</scope>
    <source>
        <strain evidence="1">JBR-2021</strain>
    </source>
</reference>
<dbReference type="EMBL" id="JAGKQH010000014">
    <property type="protein sequence ID" value="KAG6581446.1"/>
    <property type="molecule type" value="Genomic_DNA"/>
</dbReference>
<comment type="caution">
    <text evidence="1">The sequence shown here is derived from an EMBL/GenBank/DDBJ whole genome shotgun (WGS) entry which is preliminary data.</text>
</comment>
<dbReference type="AlphaFoldDB" id="A0AAV6MJ29"/>
<accession>A0AAV6MJ29</accession>
<protein>
    <submittedName>
        <fullName evidence="1">DEAD-box ATP-dependent RNA helicase 1</fullName>
    </submittedName>
</protein>
<feature type="non-terminal residue" evidence="1">
    <location>
        <position position="1"/>
    </location>
</feature>
<keyword evidence="1" id="KW-0378">Hydrolase</keyword>
<dbReference type="Proteomes" id="UP000685013">
    <property type="component" value="Chromosome 14"/>
</dbReference>
<name>A0AAV6MJ29_9ROSI</name>
<keyword evidence="1" id="KW-0067">ATP-binding</keyword>
<evidence type="ECO:0000313" key="1">
    <source>
        <dbReference type="EMBL" id="KAG6581446.1"/>
    </source>
</evidence>
<keyword evidence="1" id="KW-0347">Helicase</keyword>
<gene>
    <name evidence="1" type="ORF">SDJN03_21448</name>
</gene>
<keyword evidence="1" id="KW-0547">Nucleotide-binding</keyword>
<dbReference type="GO" id="GO:0004386">
    <property type="term" value="F:helicase activity"/>
    <property type="evidence" value="ECO:0007669"/>
    <property type="project" value="UniProtKB-KW"/>
</dbReference>
<keyword evidence="2" id="KW-1185">Reference proteome</keyword>
<organism evidence="1 2">
    <name type="scientific">Cucurbita argyrosperma subsp. sororia</name>
    <dbReference type="NCBI Taxonomy" id="37648"/>
    <lineage>
        <taxon>Eukaryota</taxon>
        <taxon>Viridiplantae</taxon>
        <taxon>Streptophyta</taxon>
        <taxon>Embryophyta</taxon>
        <taxon>Tracheophyta</taxon>
        <taxon>Spermatophyta</taxon>
        <taxon>Magnoliopsida</taxon>
        <taxon>eudicotyledons</taxon>
        <taxon>Gunneridae</taxon>
        <taxon>Pentapetalae</taxon>
        <taxon>rosids</taxon>
        <taxon>fabids</taxon>
        <taxon>Cucurbitales</taxon>
        <taxon>Cucurbitaceae</taxon>
        <taxon>Cucurbiteae</taxon>
        <taxon>Cucurbita</taxon>
    </lineage>
</organism>